<keyword evidence="1" id="KW-1133">Transmembrane helix</keyword>
<sequence>MAASVMGMAKLNCSVASHGRLNPASRVRASLKFLIDANNRSPITSFRTSFPIRAVDNQTDEENPSFDLIPQEDASYIWKLGGGSAVGAAIIKYGSVIFPEITRPNIIQALIMITTPVIIAVLLLIKASDVKRSES</sequence>
<reference evidence="2 3" key="1">
    <citation type="journal article" date="2024" name="G3 (Bethesda)">
        <title>Genome assembly of Hibiscus sabdariffa L. provides insights into metabolisms of medicinal natural products.</title>
        <authorList>
            <person name="Kim T."/>
        </authorList>
    </citation>
    <scope>NUCLEOTIDE SEQUENCE [LARGE SCALE GENOMIC DNA]</scope>
    <source>
        <strain evidence="2">TK-2024</strain>
        <tissue evidence="2">Old leaves</tissue>
    </source>
</reference>
<keyword evidence="3" id="KW-1185">Reference proteome</keyword>
<protein>
    <submittedName>
        <fullName evidence="2">Uncharacterized protein</fullName>
    </submittedName>
</protein>
<name>A0ABR2AGL6_9ROSI</name>
<organism evidence="2 3">
    <name type="scientific">Hibiscus sabdariffa</name>
    <name type="common">roselle</name>
    <dbReference type="NCBI Taxonomy" id="183260"/>
    <lineage>
        <taxon>Eukaryota</taxon>
        <taxon>Viridiplantae</taxon>
        <taxon>Streptophyta</taxon>
        <taxon>Embryophyta</taxon>
        <taxon>Tracheophyta</taxon>
        <taxon>Spermatophyta</taxon>
        <taxon>Magnoliopsida</taxon>
        <taxon>eudicotyledons</taxon>
        <taxon>Gunneridae</taxon>
        <taxon>Pentapetalae</taxon>
        <taxon>rosids</taxon>
        <taxon>malvids</taxon>
        <taxon>Malvales</taxon>
        <taxon>Malvaceae</taxon>
        <taxon>Malvoideae</taxon>
        <taxon>Hibiscus</taxon>
    </lineage>
</organism>
<gene>
    <name evidence="2" type="ORF">V6N12_010290</name>
</gene>
<keyword evidence="1" id="KW-0812">Transmembrane</keyword>
<dbReference type="PANTHER" id="PTHR37224">
    <property type="entry name" value="OS02G0804400 PROTEIN"/>
    <property type="match status" value="1"/>
</dbReference>
<accession>A0ABR2AGL6</accession>
<comment type="caution">
    <text evidence="2">The sequence shown here is derived from an EMBL/GenBank/DDBJ whole genome shotgun (WGS) entry which is preliminary data.</text>
</comment>
<keyword evidence="1" id="KW-0472">Membrane</keyword>
<evidence type="ECO:0000256" key="1">
    <source>
        <dbReference type="SAM" id="Phobius"/>
    </source>
</evidence>
<feature type="transmembrane region" description="Helical" evidence="1">
    <location>
        <begin position="106"/>
        <end position="125"/>
    </location>
</feature>
<dbReference type="EMBL" id="JBBPBM010000731">
    <property type="protein sequence ID" value="KAK8492270.1"/>
    <property type="molecule type" value="Genomic_DNA"/>
</dbReference>
<dbReference type="Proteomes" id="UP001472677">
    <property type="component" value="Unassembled WGS sequence"/>
</dbReference>
<evidence type="ECO:0000313" key="3">
    <source>
        <dbReference type="Proteomes" id="UP001472677"/>
    </source>
</evidence>
<proteinExistence type="predicted"/>
<evidence type="ECO:0000313" key="2">
    <source>
        <dbReference type="EMBL" id="KAK8492270.1"/>
    </source>
</evidence>